<evidence type="ECO:0000313" key="3">
    <source>
        <dbReference type="EMBL" id="GMR36669.1"/>
    </source>
</evidence>
<keyword evidence="4" id="KW-1185">Reference proteome</keyword>
<feature type="region of interest" description="Disordered" evidence="2">
    <location>
        <begin position="238"/>
        <end position="261"/>
    </location>
</feature>
<accession>A0AAN4ZB11</accession>
<protein>
    <submittedName>
        <fullName evidence="3">Uncharacterized protein</fullName>
    </submittedName>
</protein>
<gene>
    <name evidence="3" type="ORF">PMAYCL1PPCAC_06864</name>
</gene>
<sequence>MAREEPALSDNMKEALLHWFNTVGMGGCGGVKVESMGDLWKEHVPALLLYLKSECKNLKGARGVSALQVYEDAMHFMRCSTESEKMAANLNSTAAANGNELEISKFLLLFWHELCISDSKTIEQSIEFMELVNLQGTMGNAIEWMNKATENQDYNRWFHVLFESSVNEETLEDFGEAKTPVNAGDMRTPTGSADKSVERPGEDTFMFTTPSNMHMRHSLHDPSMRSGAMVTPRMSARRQLPVPSSEPRHFAAPRLPASRGSPIAEQLHSPAMREKRREREMRALMLKVNQAQEERDSKEIELNELKKNIRNLDEDNHKLKNKLMDVMGDLTKETRLRDEMEREMEGMRKEKGILIEKMNDLSALEKKWKYDYNLTVTEASTQMERIEELETKLSVKAREVRDLKDEVDAKRMALDATRDSAQKLQNNLDEKIQELDTVKEGIDEMNEDWRRKLEEAKDELMEIQMNNHLSIGEMNGCVMEKDEKLREVREELEKERKKGEEWKKESDRKMIMMREEMDNERMRMIDEMKEKKEKLERLEEEREKMDRESGEEKRDLMKKKNELDVKMVEMEGCNISLRQKLSLEISNTERLTQEVNDQKTKEEALSRMCEQLKGTIREMEKDREKKEAELCRLREVEKKNGELAKQIADLVKEKEEANEKAYSALLENDRFTAMIEKMKREEEERIKEEEWNGTLLRSEITTCTRDKEHTEEKLRNILKEIEGERKKNEEVVTELQRQFANAEEEKKNAQFILKNEMKRLKGLESELKKNEEIKKQYEELKDEFEKMKREHTNQIDIGRENMENVVGKKKELEMELEKRGKIIDKLNDDIARMKENETKTKETWNDTSMTTVKDDTRGTLLPQRTLMDFDEEPTQLYSKSNLSTMKEKEGKDYMEVNMTENAKGAMERISEDKENDTMFMMTPFNDRRQLAPLDSKKRVQDIASRNAKTLPHLRSSHMVEQLSPNFSQEALRDGVVRPSSTKKLGVLSRLGRKK</sequence>
<keyword evidence="1" id="KW-0175">Coiled coil</keyword>
<dbReference type="EMBL" id="BTRK01000002">
    <property type="protein sequence ID" value="GMR36669.1"/>
    <property type="molecule type" value="Genomic_DNA"/>
</dbReference>
<dbReference type="PANTHER" id="PTHR46587:SF7">
    <property type="entry name" value="NUCLEAR HORMONE RECEPTOR FAMILY MEMBER NHR-19"/>
    <property type="match status" value="1"/>
</dbReference>
<dbReference type="PANTHER" id="PTHR46587">
    <property type="entry name" value="NUCLEAR HORMONE RECEPTOR FAMILY"/>
    <property type="match status" value="1"/>
</dbReference>
<feature type="coiled-coil region" evidence="1">
    <location>
        <begin position="274"/>
        <end position="357"/>
    </location>
</feature>
<reference evidence="4" key="1">
    <citation type="submission" date="2022-10" db="EMBL/GenBank/DDBJ databases">
        <title>Genome assembly of Pristionchus species.</title>
        <authorList>
            <person name="Yoshida K."/>
            <person name="Sommer R.J."/>
        </authorList>
    </citation>
    <scope>NUCLEOTIDE SEQUENCE [LARGE SCALE GENOMIC DNA]</scope>
    <source>
        <strain evidence="4">RS5460</strain>
    </source>
</reference>
<organism evidence="3 4">
    <name type="scientific">Pristionchus mayeri</name>
    <dbReference type="NCBI Taxonomy" id="1317129"/>
    <lineage>
        <taxon>Eukaryota</taxon>
        <taxon>Metazoa</taxon>
        <taxon>Ecdysozoa</taxon>
        <taxon>Nematoda</taxon>
        <taxon>Chromadorea</taxon>
        <taxon>Rhabditida</taxon>
        <taxon>Rhabditina</taxon>
        <taxon>Diplogasteromorpha</taxon>
        <taxon>Diplogasteroidea</taxon>
        <taxon>Neodiplogasteridae</taxon>
        <taxon>Pristionchus</taxon>
    </lineage>
</organism>
<comment type="caution">
    <text evidence="3">The sequence shown here is derived from an EMBL/GenBank/DDBJ whole genome shotgun (WGS) entry which is preliminary data.</text>
</comment>
<feature type="region of interest" description="Disordered" evidence="2">
    <location>
        <begin position="208"/>
        <end position="227"/>
    </location>
</feature>
<name>A0AAN4ZB11_9BILA</name>
<feature type="region of interest" description="Disordered" evidence="2">
    <location>
        <begin position="535"/>
        <end position="556"/>
    </location>
</feature>
<proteinExistence type="predicted"/>
<dbReference type="PROSITE" id="PS51257">
    <property type="entry name" value="PROKAR_LIPOPROTEIN"/>
    <property type="match status" value="1"/>
</dbReference>
<evidence type="ECO:0000313" key="4">
    <source>
        <dbReference type="Proteomes" id="UP001328107"/>
    </source>
</evidence>
<feature type="region of interest" description="Disordered" evidence="2">
    <location>
        <begin position="179"/>
        <end position="201"/>
    </location>
</feature>
<evidence type="ECO:0000256" key="1">
    <source>
        <dbReference type="SAM" id="Coils"/>
    </source>
</evidence>
<dbReference type="Proteomes" id="UP001328107">
    <property type="component" value="Unassembled WGS sequence"/>
</dbReference>
<dbReference type="AlphaFoldDB" id="A0AAN4ZB11"/>
<evidence type="ECO:0000256" key="2">
    <source>
        <dbReference type="SAM" id="MobiDB-lite"/>
    </source>
</evidence>
<feature type="region of interest" description="Disordered" evidence="2">
    <location>
        <begin position="837"/>
        <end position="859"/>
    </location>
</feature>